<sequence>MDGLDQNQGAPLTQQEEEEQNFIKSIIYGNQVKNSYGTFRAFCSAISQKEQIEKIIYYLKEKENFKKYNKIVYAFRLYVTPTFFVTQDVPKLEPKFVEGYQEDPTIEGSGEKLMHLLQKFNVENVLIIVGIEQYNPLNKFEATHFRIIVERAKDLLNNLYSRVVQSEIENISENTNFLPESSSMQIKRQVKLKKQIYHLPQLQQEPKFARPQDRQNNRPNHIFYNSKPTFLKHKSDQISQEVIERRKEIKILGDKLKQQAYQLEKILSSIDARDYLQLRFAIQYDQNKLTEKLLNIFMIIADVQSREQLAYEYDLKSGLEGLTVNNLNEQKIKIINEMIRGDKRLTLDSVSKQNEALGPLFGFIQVLMRSYENGKTLRKLQETEKQFQLFQQYQKSMSQGMIPDIYNQSQSNTAKNVSNSQTLFNQNHQSNQIHNNIALQENYYVESSQKIPEYQNESLIQSGELQIKPNKIYINQPSKIKKNSQVFN</sequence>
<dbReference type="EMBL" id="GG662651">
    <property type="protein sequence ID" value="EAR98473.2"/>
    <property type="molecule type" value="Genomic_DNA"/>
</dbReference>
<dbReference type="OrthoDB" id="294090at2759"/>
<dbReference type="GeneID" id="7839599"/>
<dbReference type="Gene3D" id="3.30.230.30">
    <property type="entry name" value="Impact, N-terminal domain"/>
    <property type="match status" value="1"/>
</dbReference>
<protein>
    <submittedName>
        <fullName evidence="1">Uncharacterized protein</fullName>
    </submittedName>
</protein>
<dbReference type="Proteomes" id="UP000009168">
    <property type="component" value="Unassembled WGS sequence"/>
</dbReference>
<keyword evidence="2" id="KW-1185">Reference proteome</keyword>
<accession>I7LVL8</accession>
<evidence type="ECO:0000313" key="2">
    <source>
        <dbReference type="Proteomes" id="UP000009168"/>
    </source>
</evidence>
<proteinExistence type="predicted"/>
<dbReference type="InParanoid" id="I7LVL8"/>
<reference evidence="2" key="1">
    <citation type="journal article" date="2006" name="PLoS Biol.">
        <title>Macronuclear genome sequence of the ciliate Tetrahymena thermophila, a model eukaryote.</title>
        <authorList>
            <person name="Eisen J.A."/>
            <person name="Coyne R.S."/>
            <person name="Wu M."/>
            <person name="Wu D."/>
            <person name="Thiagarajan M."/>
            <person name="Wortman J.R."/>
            <person name="Badger J.H."/>
            <person name="Ren Q."/>
            <person name="Amedeo P."/>
            <person name="Jones K.M."/>
            <person name="Tallon L.J."/>
            <person name="Delcher A.L."/>
            <person name="Salzberg S.L."/>
            <person name="Silva J.C."/>
            <person name="Haas B.J."/>
            <person name="Majoros W.H."/>
            <person name="Farzad M."/>
            <person name="Carlton J.M."/>
            <person name="Smith R.K. Jr."/>
            <person name="Garg J."/>
            <person name="Pearlman R.E."/>
            <person name="Karrer K.M."/>
            <person name="Sun L."/>
            <person name="Manning G."/>
            <person name="Elde N.C."/>
            <person name="Turkewitz A.P."/>
            <person name="Asai D.J."/>
            <person name="Wilkes D.E."/>
            <person name="Wang Y."/>
            <person name="Cai H."/>
            <person name="Collins K."/>
            <person name="Stewart B.A."/>
            <person name="Lee S.R."/>
            <person name="Wilamowska K."/>
            <person name="Weinberg Z."/>
            <person name="Ruzzo W.L."/>
            <person name="Wloga D."/>
            <person name="Gaertig J."/>
            <person name="Frankel J."/>
            <person name="Tsao C.-C."/>
            <person name="Gorovsky M.A."/>
            <person name="Keeling P.J."/>
            <person name="Waller R.F."/>
            <person name="Patron N.J."/>
            <person name="Cherry J.M."/>
            <person name="Stover N.A."/>
            <person name="Krieger C.J."/>
            <person name="del Toro C."/>
            <person name="Ryder H.F."/>
            <person name="Williamson S.C."/>
            <person name="Barbeau R.A."/>
            <person name="Hamilton E.P."/>
            <person name="Orias E."/>
        </authorList>
    </citation>
    <scope>NUCLEOTIDE SEQUENCE [LARGE SCALE GENOMIC DNA]</scope>
    <source>
        <strain evidence="2">SB210</strain>
    </source>
</reference>
<name>I7LVL8_TETTS</name>
<dbReference type="KEGG" id="tet:TTHERM_00292000"/>
<dbReference type="AlphaFoldDB" id="I7LVL8"/>
<dbReference type="InterPro" id="IPR036956">
    <property type="entry name" value="Impact_N_sf"/>
</dbReference>
<dbReference type="RefSeq" id="XP_001018718.2">
    <property type="nucleotide sequence ID" value="XM_001018718.2"/>
</dbReference>
<organism evidence="1 2">
    <name type="scientific">Tetrahymena thermophila (strain SB210)</name>
    <dbReference type="NCBI Taxonomy" id="312017"/>
    <lineage>
        <taxon>Eukaryota</taxon>
        <taxon>Sar</taxon>
        <taxon>Alveolata</taxon>
        <taxon>Ciliophora</taxon>
        <taxon>Intramacronucleata</taxon>
        <taxon>Oligohymenophorea</taxon>
        <taxon>Hymenostomatida</taxon>
        <taxon>Tetrahymenina</taxon>
        <taxon>Tetrahymenidae</taxon>
        <taxon>Tetrahymena</taxon>
    </lineage>
</organism>
<gene>
    <name evidence="1" type="ORF">TTHERM_00292000</name>
</gene>
<evidence type="ECO:0000313" key="1">
    <source>
        <dbReference type="EMBL" id="EAR98473.2"/>
    </source>
</evidence>